<organism evidence="2 3">
    <name type="scientific">Rhizobium loti</name>
    <name type="common">Mesorhizobium loti</name>
    <dbReference type="NCBI Taxonomy" id="381"/>
    <lineage>
        <taxon>Bacteria</taxon>
        <taxon>Pseudomonadati</taxon>
        <taxon>Pseudomonadota</taxon>
        <taxon>Alphaproteobacteria</taxon>
        <taxon>Hyphomicrobiales</taxon>
        <taxon>Phyllobacteriaceae</taxon>
        <taxon>Mesorhizobium</taxon>
    </lineage>
</organism>
<evidence type="ECO:0000313" key="2">
    <source>
        <dbReference type="EMBL" id="PWJ87453.1"/>
    </source>
</evidence>
<evidence type="ECO:0000313" key="3">
    <source>
        <dbReference type="Proteomes" id="UP000245631"/>
    </source>
</evidence>
<protein>
    <submittedName>
        <fullName evidence="2">Uncharacterized protein</fullName>
    </submittedName>
</protein>
<reference evidence="2 3" key="1">
    <citation type="submission" date="2018-05" db="EMBL/GenBank/DDBJ databases">
        <title>Genomic Encyclopedia of Type Strains, Phase IV (KMG-IV): sequencing the most valuable type-strain genomes for metagenomic binning, comparative biology and taxonomic classification.</title>
        <authorList>
            <person name="Goeker M."/>
        </authorList>
    </citation>
    <scope>NUCLEOTIDE SEQUENCE [LARGE SCALE GENOMIC DNA]</scope>
    <source>
        <strain evidence="2 3">DSM 2626</strain>
    </source>
</reference>
<evidence type="ECO:0000256" key="1">
    <source>
        <dbReference type="SAM" id="MobiDB-lite"/>
    </source>
</evidence>
<dbReference type="AlphaFoldDB" id="A0A8E3B2P6"/>
<dbReference type="EMBL" id="QGGH01000016">
    <property type="protein sequence ID" value="PWJ87453.1"/>
    <property type="molecule type" value="Genomic_DNA"/>
</dbReference>
<comment type="caution">
    <text evidence="2">The sequence shown here is derived from an EMBL/GenBank/DDBJ whole genome shotgun (WGS) entry which is preliminary data.</text>
</comment>
<proteinExistence type="predicted"/>
<accession>A0A8E3B2P6</accession>
<dbReference type="Proteomes" id="UP000245631">
    <property type="component" value="Unassembled WGS sequence"/>
</dbReference>
<name>A0A8E3B2P6_RHILI</name>
<sequence>MMLGTHWQGSLGNPIAESTGPAGDIIKELSHRTSRCLVSPAI</sequence>
<gene>
    <name evidence="2" type="ORF">C8D77_11629</name>
</gene>
<feature type="region of interest" description="Disordered" evidence="1">
    <location>
        <begin position="1"/>
        <end position="22"/>
    </location>
</feature>